<accession>A0A377HPH0</accession>
<feature type="signal peptide" evidence="1">
    <location>
        <begin position="1"/>
        <end position="21"/>
    </location>
</feature>
<dbReference type="Pfam" id="PF04214">
    <property type="entry name" value="DUF411"/>
    <property type="match status" value="1"/>
</dbReference>
<dbReference type="InterPro" id="IPR036249">
    <property type="entry name" value="Thioredoxin-like_sf"/>
</dbReference>
<dbReference type="GeneID" id="58896966"/>
<dbReference type="EMBL" id="UGHD01000002">
    <property type="protein sequence ID" value="STO58160.1"/>
    <property type="molecule type" value="Genomic_DNA"/>
</dbReference>
<evidence type="ECO:0000256" key="1">
    <source>
        <dbReference type="SAM" id="SignalP"/>
    </source>
</evidence>
<dbReference type="AlphaFoldDB" id="A0A377HPH0"/>
<feature type="chain" id="PRO_5016722200" evidence="1">
    <location>
        <begin position="22"/>
        <end position="146"/>
    </location>
</feature>
<organism evidence="2 3">
    <name type="scientific">Grimontia hollisae</name>
    <name type="common">Vibrio hollisae</name>
    <dbReference type="NCBI Taxonomy" id="673"/>
    <lineage>
        <taxon>Bacteria</taxon>
        <taxon>Pseudomonadati</taxon>
        <taxon>Pseudomonadota</taxon>
        <taxon>Gammaproteobacteria</taxon>
        <taxon>Vibrionales</taxon>
        <taxon>Vibrionaceae</taxon>
        <taxon>Grimontia</taxon>
    </lineage>
</organism>
<dbReference type="Proteomes" id="UP000254512">
    <property type="component" value="Unassembled WGS sequence"/>
</dbReference>
<dbReference type="SUPFAM" id="SSF52833">
    <property type="entry name" value="Thioredoxin-like"/>
    <property type="match status" value="1"/>
</dbReference>
<evidence type="ECO:0000313" key="2">
    <source>
        <dbReference type="EMBL" id="STO58160.1"/>
    </source>
</evidence>
<sequence length="146" mass="15895">MKSIPKLAALSFALLSTSVFAASGVTYKSPYCGCCKEWVKHMEENGFEMTSEDHVNMNPIKMKLGIKPQLASCHTTVIDGYLFEGHIPASDVKAFLEQKPKLAGLAVPGMPVGSPGMEYGDQKDPYDVIGFTKSGMTMVFNSHNKD</sequence>
<keyword evidence="1" id="KW-0732">Signal</keyword>
<proteinExistence type="predicted"/>
<dbReference type="KEGG" id="gho:AL542_13580"/>
<protein>
    <submittedName>
        <fullName evidence="2">Protein of uncharacterized function, DUF</fullName>
    </submittedName>
</protein>
<dbReference type="STRING" id="673.AL542_13580"/>
<reference evidence="2 3" key="1">
    <citation type="submission" date="2018-06" db="EMBL/GenBank/DDBJ databases">
        <authorList>
            <consortium name="Pathogen Informatics"/>
            <person name="Doyle S."/>
        </authorList>
    </citation>
    <scope>NUCLEOTIDE SEQUENCE [LARGE SCALE GENOMIC DNA]</scope>
    <source>
        <strain evidence="2 3">NCTC11645</strain>
    </source>
</reference>
<name>A0A377HPH0_GRIHO</name>
<dbReference type="InterPro" id="IPR007332">
    <property type="entry name" value="DUF411"/>
</dbReference>
<dbReference type="RefSeq" id="WP_005503620.1">
    <property type="nucleotide sequence ID" value="NZ_CABMOB010000001.1"/>
</dbReference>
<gene>
    <name evidence="2" type="ORF">NCTC11645_02578</name>
</gene>
<evidence type="ECO:0000313" key="3">
    <source>
        <dbReference type="Proteomes" id="UP000254512"/>
    </source>
</evidence>